<reference evidence="3" key="1">
    <citation type="submission" date="2022-08" db="UniProtKB">
        <authorList>
            <consortium name="EnsemblMetazoa"/>
        </authorList>
    </citation>
    <scope>IDENTIFICATION</scope>
</reference>
<evidence type="ECO:0000256" key="1">
    <source>
        <dbReference type="SAM" id="MobiDB-lite"/>
    </source>
</evidence>
<sequence>MVSGQLCVLLLDLLPLYFLLAVLRGPCPGMRCMRTKKLYASGARNWRLQEVADDDDALPCSGRRASSRLDAAPLSLTYCCSLVSPLSPHSDGRPAPVGSAPERKKEREAESSAINYAKVTQNDLYQFTLLCPACAGSMASDVWVRRLSARPVSAHNQIPASGFDPSHDRRLEVV</sequence>
<evidence type="ECO:0000256" key="2">
    <source>
        <dbReference type="SAM" id="SignalP"/>
    </source>
</evidence>
<name>A0A8W7PW21_ANOCL</name>
<feature type="chain" id="PRO_5036462750" evidence="2">
    <location>
        <begin position="22"/>
        <end position="174"/>
    </location>
</feature>
<dbReference type="EnsemblMetazoa" id="ACOM037718-RA">
    <property type="protein sequence ID" value="ACOM037718-PA.1"/>
    <property type="gene ID" value="ACOM037718"/>
</dbReference>
<dbReference type="Proteomes" id="UP000075882">
    <property type="component" value="Unassembled WGS sequence"/>
</dbReference>
<accession>A0A8W7PW21</accession>
<evidence type="ECO:0000313" key="3">
    <source>
        <dbReference type="EnsemblMetazoa" id="ACOM037718-PA.1"/>
    </source>
</evidence>
<keyword evidence="2" id="KW-0732">Signal</keyword>
<organism evidence="3">
    <name type="scientific">Anopheles coluzzii</name>
    <name type="common">African malaria mosquito</name>
    <dbReference type="NCBI Taxonomy" id="1518534"/>
    <lineage>
        <taxon>Eukaryota</taxon>
        <taxon>Metazoa</taxon>
        <taxon>Ecdysozoa</taxon>
        <taxon>Arthropoda</taxon>
        <taxon>Hexapoda</taxon>
        <taxon>Insecta</taxon>
        <taxon>Pterygota</taxon>
        <taxon>Neoptera</taxon>
        <taxon>Endopterygota</taxon>
        <taxon>Diptera</taxon>
        <taxon>Nematocera</taxon>
        <taxon>Culicoidea</taxon>
        <taxon>Culicidae</taxon>
        <taxon>Anophelinae</taxon>
        <taxon>Anopheles</taxon>
    </lineage>
</organism>
<protein>
    <submittedName>
        <fullName evidence="3">Uncharacterized protein</fullName>
    </submittedName>
</protein>
<feature type="region of interest" description="Disordered" evidence="1">
    <location>
        <begin position="87"/>
        <end position="109"/>
    </location>
</feature>
<dbReference type="AlphaFoldDB" id="A0A8W7PW21"/>
<proteinExistence type="predicted"/>
<feature type="signal peptide" evidence="2">
    <location>
        <begin position="1"/>
        <end position="21"/>
    </location>
</feature>